<keyword evidence="4" id="KW-1185">Reference proteome</keyword>
<evidence type="ECO:0000256" key="2">
    <source>
        <dbReference type="SAM" id="SignalP"/>
    </source>
</evidence>
<dbReference type="Proteomes" id="UP000077266">
    <property type="component" value="Unassembled WGS sequence"/>
</dbReference>
<organism evidence="3 4">
    <name type="scientific">Exidia glandulosa HHB12029</name>
    <dbReference type="NCBI Taxonomy" id="1314781"/>
    <lineage>
        <taxon>Eukaryota</taxon>
        <taxon>Fungi</taxon>
        <taxon>Dikarya</taxon>
        <taxon>Basidiomycota</taxon>
        <taxon>Agaricomycotina</taxon>
        <taxon>Agaricomycetes</taxon>
        <taxon>Auriculariales</taxon>
        <taxon>Exidiaceae</taxon>
        <taxon>Exidia</taxon>
    </lineage>
</organism>
<evidence type="ECO:0000313" key="3">
    <source>
        <dbReference type="EMBL" id="KZV88420.1"/>
    </source>
</evidence>
<dbReference type="EMBL" id="KV426100">
    <property type="protein sequence ID" value="KZV88420.1"/>
    <property type="molecule type" value="Genomic_DNA"/>
</dbReference>
<feature type="compositionally biased region" description="Low complexity" evidence="1">
    <location>
        <begin position="178"/>
        <end position="214"/>
    </location>
</feature>
<gene>
    <name evidence="3" type="ORF">EXIGLDRAFT_839210</name>
</gene>
<evidence type="ECO:0000256" key="1">
    <source>
        <dbReference type="SAM" id="MobiDB-lite"/>
    </source>
</evidence>
<feature type="region of interest" description="Disordered" evidence="1">
    <location>
        <begin position="178"/>
        <end position="233"/>
    </location>
</feature>
<reference evidence="3 4" key="1">
    <citation type="journal article" date="2016" name="Mol. Biol. Evol.">
        <title>Comparative Genomics of Early-Diverging Mushroom-Forming Fungi Provides Insights into the Origins of Lignocellulose Decay Capabilities.</title>
        <authorList>
            <person name="Nagy L.G."/>
            <person name="Riley R."/>
            <person name="Tritt A."/>
            <person name="Adam C."/>
            <person name="Daum C."/>
            <person name="Floudas D."/>
            <person name="Sun H."/>
            <person name="Yadav J.S."/>
            <person name="Pangilinan J."/>
            <person name="Larsson K.H."/>
            <person name="Matsuura K."/>
            <person name="Barry K."/>
            <person name="Labutti K."/>
            <person name="Kuo R."/>
            <person name="Ohm R.A."/>
            <person name="Bhattacharya S.S."/>
            <person name="Shirouzu T."/>
            <person name="Yoshinaga Y."/>
            <person name="Martin F.M."/>
            <person name="Grigoriev I.V."/>
            <person name="Hibbett D.S."/>
        </authorList>
    </citation>
    <scope>NUCLEOTIDE SEQUENCE [LARGE SCALE GENOMIC DNA]</scope>
    <source>
        <strain evidence="3 4">HHB12029</strain>
    </source>
</reference>
<feature type="chain" id="PRO_5007857569" evidence="2">
    <location>
        <begin position="20"/>
        <end position="256"/>
    </location>
</feature>
<name>A0A165F5M1_EXIGL</name>
<keyword evidence="2" id="KW-0732">Signal</keyword>
<accession>A0A165F5M1</accession>
<sequence>MMKLQTLLPLLAVFLAVSAADLDAAQEAADSACMWGQEWNATLVAIKDKRFPDATFTFDDPDFLAVAEGTEEYRNQVIACGSAQEKLDTEALDLARSTSTDSAPSQDVIDAAQAALDSKCRWGAEWNATLAAIIQKYYPDNQLPLDDPNSASVLEAKDEFKDQVQACDSAQALFNEVTSSGSSTAEAPASTADAPATDAPASSPTKPSPSAKDTATTKPSLPAPEGPKQTTDDSAQGVVVGHFMLAAALLAVWSLL</sequence>
<feature type="signal peptide" evidence="2">
    <location>
        <begin position="1"/>
        <end position="19"/>
    </location>
</feature>
<dbReference type="InParanoid" id="A0A165F5M1"/>
<proteinExistence type="predicted"/>
<evidence type="ECO:0000313" key="4">
    <source>
        <dbReference type="Proteomes" id="UP000077266"/>
    </source>
</evidence>
<protein>
    <submittedName>
        <fullName evidence="3">Uncharacterized protein</fullName>
    </submittedName>
</protein>
<dbReference type="AlphaFoldDB" id="A0A165F5M1"/>